<keyword evidence="1" id="KW-0732">Signal</keyword>
<dbReference type="EMBL" id="CP016094">
    <property type="protein sequence ID" value="AOS44288.1"/>
    <property type="molecule type" value="Genomic_DNA"/>
</dbReference>
<proteinExistence type="predicted"/>
<dbReference type="AlphaFoldDB" id="A0A1D8ATR4"/>
<keyword evidence="3" id="KW-0378">Hydrolase</keyword>
<dbReference type="PATRIC" id="fig|1838286.3.peg.1359"/>
<evidence type="ECO:0000259" key="2">
    <source>
        <dbReference type="Pfam" id="PF00144"/>
    </source>
</evidence>
<protein>
    <submittedName>
        <fullName evidence="3">Esterase EstB</fullName>
        <ecNumber evidence="3">3.1.1.-</ecNumber>
    </submittedName>
</protein>
<dbReference type="InterPro" id="IPR012338">
    <property type="entry name" value="Beta-lactam/transpept-like"/>
</dbReference>
<dbReference type="PANTHER" id="PTHR43283">
    <property type="entry name" value="BETA-LACTAMASE-RELATED"/>
    <property type="match status" value="1"/>
</dbReference>
<dbReference type="InterPro" id="IPR001466">
    <property type="entry name" value="Beta-lactam-related"/>
</dbReference>
<dbReference type="KEGG" id="obg:Verru16b_01349"/>
<dbReference type="SUPFAM" id="SSF56601">
    <property type="entry name" value="beta-lactamase/transpeptidase-like"/>
    <property type="match status" value="1"/>
</dbReference>
<accession>A0A1D8ATR4</accession>
<dbReference type="GO" id="GO:0016787">
    <property type="term" value="F:hydrolase activity"/>
    <property type="evidence" value="ECO:0007669"/>
    <property type="project" value="UniProtKB-KW"/>
</dbReference>
<dbReference type="RefSeq" id="WP_069961549.1">
    <property type="nucleotide sequence ID" value="NZ_CP016094.1"/>
</dbReference>
<dbReference type="OrthoDB" id="9770183at2"/>
<evidence type="ECO:0000256" key="1">
    <source>
        <dbReference type="SAM" id="SignalP"/>
    </source>
</evidence>
<gene>
    <name evidence="3" type="primary">estB</name>
    <name evidence="3" type="ORF">Verru16b_01349</name>
</gene>
<dbReference type="Gene3D" id="3.40.710.10">
    <property type="entry name" value="DD-peptidase/beta-lactamase superfamily"/>
    <property type="match status" value="1"/>
</dbReference>
<evidence type="ECO:0000313" key="3">
    <source>
        <dbReference type="EMBL" id="AOS44288.1"/>
    </source>
</evidence>
<dbReference type="STRING" id="1838286.Verru16b_01349"/>
<evidence type="ECO:0000313" key="4">
    <source>
        <dbReference type="Proteomes" id="UP000095228"/>
    </source>
</evidence>
<feature type="domain" description="Beta-lactamase-related" evidence="2">
    <location>
        <begin position="38"/>
        <end position="400"/>
    </location>
</feature>
<dbReference type="InterPro" id="IPR050789">
    <property type="entry name" value="Diverse_Enzym_Activities"/>
</dbReference>
<dbReference type="Proteomes" id="UP000095228">
    <property type="component" value="Chromosome"/>
</dbReference>
<organism evidence="3 4">
    <name type="scientific">Lacunisphaera limnophila</name>
    <dbReference type="NCBI Taxonomy" id="1838286"/>
    <lineage>
        <taxon>Bacteria</taxon>
        <taxon>Pseudomonadati</taxon>
        <taxon>Verrucomicrobiota</taxon>
        <taxon>Opitutia</taxon>
        <taxon>Opitutales</taxon>
        <taxon>Opitutaceae</taxon>
        <taxon>Lacunisphaera</taxon>
    </lineage>
</organism>
<name>A0A1D8ATR4_9BACT</name>
<dbReference type="Pfam" id="PF00144">
    <property type="entry name" value="Beta-lactamase"/>
    <property type="match status" value="1"/>
</dbReference>
<reference evidence="3 4" key="1">
    <citation type="submission" date="2016-06" db="EMBL/GenBank/DDBJ databases">
        <title>Three novel species with peptidoglycan cell walls form the new genus Lacunisphaera gen. nov. in the family Opitutaceae of the verrucomicrobial subdivision 4.</title>
        <authorList>
            <person name="Rast P."/>
            <person name="Gloeckner I."/>
            <person name="Jogler M."/>
            <person name="Boedeker C."/>
            <person name="Jeske O."/>
            <person name="Wiegand S."/>
            <person name="Reinhardt R."/>
            <person name="Schumann P."/>
            <person name="Rohde M."/>
            <person name="Spring S."/>
            <person name="Gloeckner F.O."/>
            <person name="Jogler C."/>
        </authorList>
    </citation>
    <scope>NUCLEOTIDE SEQUENCE [LARGE SCALE GENOMIC DNA]</scope>
    <source>
        <strain evidence="3 4">IG16b</strain>
    </source>
</reference>
<dbReference type="EC" id="3.1.1.-" evidence="3"/>
<keyword evidence="4" id="KW-1185">Reference proteome</keyword>
<feature type="signal peptide" evidence="1">
    <location>
        <begin position="1"/>
        <end position="22"/>
    </location>
</feature>
<dbReference type="PANTHER" id="PTHR43283:SF3">
    <property type="entry name" value="BETA-LACTAMASE FAMILY PROTEIN (AFU_ORTHOLOGUE AFUA_5G07500)"/>
    <property type="match status" value="1"/>
</dbReference>
<sequence length="416" mass="45457">MKIPRLLAPAFVFIALLGLARAADPAAHGFDPERLKRLDAVIQTEIDGQRLAGAVMIVKRDGQDVVLKAYGAHDVENAVPMRTDSIFRIASMSKAVTTVAALMLYEEGRFMLNDPVGKFIPEFAKSVVAVAPPAGSPADVKYVTVPAKRAITIRDLMTHTAGLSYGDFAAIEDYKKAKLHGWYLLDHDETIGEAMKRLATLPLSAQPGEAFNYGYGTDLLGHLVEVVSGMPLDRFFEERILKPLRMPDTGFYLPPEKAARLAVVYGREGDKLVRKEDSARTDFINGPRKLFSGGAGLYSTASDYGRFLQMLLNGGELDGVRLLSPRTVALMHVNHTGNLFGWDTKAFGLGFWVNEDPGAQGELVGVGAYGWGSAYFPQYVVDPQEKLVGLLMCQLTPTGGSNLNQRFKVTIYQALK</sequence>
<feature type="chain" id="PRO_5009105136" evidence="1">
    <location>
        <begin position="23"/>
        <end position="416"/>
    </location>
</feature>